<protein>
    <submittedName>
        <fullName evidence="1">Uncharacterized protein</fullName>
    </submittedName>
</protein>
<accession>A0A9I9EC18</accession>
<organism evidence="1">
    <name type="scientific">Cucumis melo</name>
    <name type="common">Muskmelon</name>
    <dbReference type="NCBI Taxonomy" id="3656"/>
    <lineage>
        <taxon>Eukaryota</taxon>
        <taxon>Viridiplantae</taxon>
        <taxon>Streptophyta</taxon>
        <taxon>Embryophyta</taxon>
        <taxon>Tracheophyta</taxon>
        <taxon>Spermatophyta</taxon>
        <taxon>Magnoliopsida</taxon>
        <taxon>eudicotyledons</taxon>
        <taxon>Gunneridae</taxon>
        <taxon>Pentapetalae</taxon>
        <taxon>rosids</taxon>
        <taxon>fabids</taxon>
        <taxon>Cucurbitales</taxon>
        <taxon>Cucurbitaceae</taxon>
        <taxon>Benincaseae</taxon>
        <taxon>Cucumis</taxon>
    </lineage>
</organism>
<sequence length="39" mass="4466">MMMMPTFETRYYDLGVGQSSNFGIGYYNMEVGPSSSNFR</sequence>
<dbReference type="Gramene" id="MELO3C031659.2.1">
    <property type="protein sequence ID" value="MELO3C031659.2.1"/>
    <property type="gene ID" value="MELO3C031659.2"/>
</dbReference>
<proteinExistence type="predicted"/>
<reference evidence="1" key="1">
    <citation type="submission" date="2023-03" db="UniProtKB">
        <authorList>
            <consortium name="EnsemblPlants"/>
        </authorList>
    </citation>
    <scope>IDENTIFICATION</scope>
</reference>
<dbReference type="AlphaFoldDB" id="A0A9I9EC18"/>
<evidence type="ECO:0000313" key="1">
    <source>
        <dbReference type="EnsemblPlants" id="MELO3C031659.2.1"/>
    </source>
</evidence>
<dbReference type="EnsemblPlants" id="MELO3C031659.2.1">
    <property type="protein sequence ID" value="MELO3C031659.2.1"/>
    <property type="gene ID" value="MELO3C031659.2"/>
</dbReference>
<name>A0A9I9EC18_CUCME</name>